<accession>A0A401U8Y8</accession>
<keyword evidence="3" id="KW-1185">Reference proteome</keyword>
<gene>
    <name evidence="2" type="ORF">SanaruYs_15750</name>
</gene>
<dbReference type="AlphaFoldDB" id="A0A401U8Y8"/>
<reference evidence="2 3" key="1">
    <citation type="submission" date="2018-11" db="EMBL/GenBank/DDBJ databases">
        <title>Chryseotalea sanarue gen. nov., sp., nov., a member of the family Cytophagaceae, isolated from a brackish lake in Hamamatsu Japan.</title>
        <authorList>
            <person name="Maejima Y."/>
            <person name="Iino T."/>
            <person name="Muraguchi Y."/>
            <person name="Fukuda K."/>
            <person name="Ohkuma M."/>
            <person name="Moriuchi R."/>
            <person name="Dohra H."/>
            <person name="Kimbara K."/>
            <person name="Shintani M."/>
        </authorList>
    </citation>
    <scope>NUCLEOTIDE SEQUENCE [LARGE SCALE GENOMIC DNA]</scope>
    <source>
        <strain evidence="2 3">Ys</strain>
    </source>
</reference>
<dbReference type="EMBL" id="BHXQ01000003">
    <property type="protein sequence ID" value="GCC51350.1"/>
    <property type="molecule type" value="Genomic_DNA"/>
</dbReference>
<evidence type="ECO:0008006" key="4">
    <source>
        <dbReference type="Google" id="ProtNLM"/>
    </source>
</evidence>
<evidence type="ECO:0000313" key="3">
    <source>
        <dbReference type="Proteomes" id="UP000288227"/>
    </source>
</evidence>
<feature type="chain" id="PRO_5019481862" description="Lipoprotein" evidence="1">
    <location>
        <begin position="17"/>
        <end position="128"/>
    </location>
</feature>
<evidence type="ECO:0000313" key="2">
    <source>
        <dbReference type="EMBL" id="GCC51350.1"/>
    </source>
</evidence>
<evidence type="ECO:0000256" key="1">
    <source>
        <dbReference type="SAM" id="SignalP"/>
    </source>
</evidence>
<comment type="caution">
    <text evidence="2">The sequence shown here is derived from an EMBL/GenBank/DDBJ whole genome shotgun (WGS) entry which is preliminary data.</text>
</comment>
<feature type="signal peptide" evidence="1">
    <location>
        <begin position="1"/>
        <end position="16"/>
    </location>
</feature>
<protein>
    <recommendedName>
        <fullName evidence="4">Lipoprotein</fullName>
    </recommendedName>
</protein>
<dbReference type="Proteomes" id="UP000288227">
    <property type="component" value="Unassembled WGS sequence"/>
</dbReference>
<sequence>MRALLFCLILCSISCAKKTLNVEQNSTANSSLAQLAEDILGKENTEVANDSKTFTLVYQNKNETTQTVKYVVLDNLSKTVISKGSFKAGYIKWKTENSLEILDIPGIIPKDKTQADYIKIINLPVNKK</sequence>
<proteinExistence type="predicted"/>
<name>A0A401U8Y8_9BACT</name>
<organism evidence="2 3">
    <name type="scientific">Chryseotalea sanaruensis</name>
    <dbReference type="NCBI Taxonomy" id="2482724"/>
    <lineage>
        <taxon>Bacteria</taxon>
        <taxon>Pseudomonadati</taxon>
        <taxon>Bacteroidota</taxon>
        <taxon>Cytophagia</taxon>
        <taxon>Cytophagales</taxon>
        <taxon>Chryseotaleaceae</taxon>
        <taxon>Chryseotalea</taxon>
    </lineage>
</organism>
<keyword evidence="1" id="KW-0732">Signal</keyword>
<dbReference type="RefSeq" id="WP_127122017.1">
    <property type="nucleotide sequence ID" value="NZ_BHXQ01000003.1"/>
</dbReference>